<comment type="subunit">
    <text evidence="9">Homodimer.</text>
</comment>
<feature type="binding site" evidence="9">
    <location>
        <position position="149"/>
    </location>
    <ligand>
        <name>Zn(2+)</name>
        <dbReference type="ChEBI" id="CHEBI:29105"/>
        <label>1</label>
    </ligand>
</feature>
<dbReference type="NCBIfam" id="TIGR02349">
    <property type="entry name" value="DnaJ_bact"/>
    <property type="match status" value="1"/>
</dbReference>
<keyword evidence="3 9" id="KW-0863">Zinc-finger</keyword>
<name>A0A7S8E7P0_9CHLR</name>
<dbReference type="Pfam" id="PF00684">
    <property type="entry name" value="DnaJ_CXXCXGXG"/>
    <property type="match status" value="1"/>
</dbReference>
<protein>
    <recommendedName>
        <fullName evidence="8 9">Chaperone protein DnaJ</fullName>
    </recommendedName>
</protein>
<feature type="domain" description="CR-type" evidence="12">
    <location>
        <begin position="133"/>
        <end position="215"/>
    </location>
</feature>
<dbReference type="InterPro" id="IPR036869">
    <property type="entry name" value="J_dom_sf"/>
</dbReference>
<comment type="domain">
    <text evidence="9">The J domain is necessary and sufficient to stimulate DnaK ATPase activity. Zinc center 1 plays an important role in the autonomous, DnaK-independent chaperone activity of DnaJ. Zinc center 2 is essential for interaction with DnaK and for DnaJ activity.</text>
</comment>
<feature type="repeat" description="CXXCXGXG motif" evidence="9">
    <location>
        <begin position="163"/>
        <end position="170"/>
    </location>
</feature>
<dbReference type="InterPro" id="IPR036410">
    <property type="entry name" value="HSP_DnaJ_Cys-rich_dom_sf"/>
</dbReference>
<dbReference type="InterPro" id="IPR008971">
    <property type="entry name" value="HSP40/DnaJ_pept-bd"/>
</dbReference>
<comment type="subcellular location">
    <subcellularLocation>
        <location evidence="9">Cytoplasm</location>
    </subcellularLocation>
</comment>
<reference evidence="13 14" key="1">
    <citation type="submission" date="2020-02" db="EMBL/GenBank/DDBJ databases">
        <authorList>
            <person name="Zheng R.K."/>
            <person name="Sun C.M."/>
        </authorList>
    </citation>
    <scope>NUCLEOTIDE SEQUENCE [LARGE SCALE GENOMIC DNA]</scope>
    <source>
        <strain evidence="14">rifampicinis</strain>
    </source>
</reference>
<proteinExistence type="inferred from homology"/>
<evidence type="ECO:0000256" key="5">
    <source>
        <dbReference type="ARBA" id="ARBA00023186"/>
    </source>
</evidence>
<dbReference type="PROSITE" id="PS51188">
    <property type="entry name" value="ZF_CR"/>
    <property type="match status" value="1"/>
</dbReference>
<feature type="binding site" evidence="9">
    <location>
        <position position="206"/>
    </location>
    <ligand>
        <name>Zn(2+)</name>
        <dbReference type="ChEBI" id="CHEBI:29105"/>
        <label>1</label>
    </ligand>
</feature>
<dbReference type="KEGG" id="pmet:G4Y79_19625"/>
<evidence type="ECO:0000256" key="9">
    <source>
        <dbReference type="HAMAP-Rule" id="MF_01152"/>
    </source>
</evidence>
<keyword evidence="4 9" id="KW-0862">Zinc</keyword>
<keyword evidence="9" id="KW-0346">Stress response</keyword>
<organism evidence="13 14">
    <name type="scientific">Phototrophicus methaneseepsis</name>
    <dbReference type="NCBI Taxonomy" id="2710758"/>
    <lineage>
        <taxon>Bacteria</taxon>
        <taxon>Bacillati</taxon>
        <taxon>Chloroflexota</taxon>
        <taxon>Candidatus Thermofontia</taxon>
        <taxon>Phototrophicales</taxon>
        <taxon>Phototrophicaceae</taxon>
        <taxon>Phototrophicus</taxon>
    </lineage>
</organism>
<dbReference type="SUPFAM" id="SSF46565">
    <property type="entry name" value="Chaperone J-domain"/>
    <property type="match status" value="1"/>
</dbReference>
<dbReference type="Pfam" id="PF00226">
    <property type="entry name" value="DnaJ"/>
    <property type="match status" value="1"/>
</dbReference>
<dbReference type="GO" id="GO:0031072">
    <property type="term" value="F:heat shock protein binding"/>
    <property type="evidence" value="ECO:0007669"/>
    <property type="project" value="InterPro"/>
</dbReference>
<dbReference type="SUPFAM" id="SSF49493">
    <property type="entry name" value="HSP40/DnaJ peptide-binding domain"/>
    <property type="match status" value="2"/>
</dbReference>
<evidence type="ECO:0000256" key="7">
    <source>
        <dbReference type="ARBA" id="ARBA00061004"/>
    </source>
</evidence>
<gene>
    <name evidence="9 13" type="primary">dnaJ</name>
    <name evidence="13" type="ORF">G4Y79_19625</name>
</gene>
<dbReference type="RefSeq" id="WP_195169947.1">
    <property type="nucleotide sequence ID" value="NZ_CP062983.1"/>
</dbReference>
<evidence type="ECO:0000256" key="3">
    <source>
        <dbReference type="ARBA" id="ARBA00022771"/>
    </source>
</evidence>
<dbReference type="SMART" id="SM00271">
    <property type="entry name" value="DnaJ"/>
    <property type="match status" value="1"/>
</dbReference>
<evidence type="ECO:0000313" key="14">
    <source>
        <dbReference type="Proteomes" id="UP000594468"/>
    </source>
</evidence>
<evidence type="ECO:0000256" key="4">
    <source>
        <dbReference type="ARBA" id="ARBA00022833"/>
    </source>
</evidence>
<sequence length="382" mass="41251">MARDYYDVLGVQRGASSDDVKRAFRKLARQYHPDVSDDPDAETKFKEINEAYEVLSDDQKRARYDQFGHAGVNGAAGGYGGGYGGVDINFEDIFEVFNSAFGGRASGGSRRGPARGGHVRVDVSVSFMEAAKGVEKEIEFQRLEVCEVCDGSGAKEGTHPVTCPDCNGTGQIRQARQTMLGSFVSMTTCPRCGGRGTIVTDPCTNCDGSGRRRKPVKMNVTIPAGVHDGLRIQSRGDGDAGENGAAPGDLYIVVHVEEHEYFTRKDNDIILDYTLNVAQAALGDTVTVPTVDGDVELSVPAGTQTGKAFRLRGKGMPRLRNDGSSAGRGDQIVYVTVAIPTKLTDEQKELFEQLADSLGSHIQPRAERGFFARMTDFFSGEQ</sequence>
<dbReference type="PANTHER" id="PTHR43096:SF52">
    <property type="entry name" value="DNAJ HOMOLOG 1, MITOCHONDRIAL-RELATED"/>
    <property type="match status" value="1"/>
</dbReference>
<feature type="binding site" evidence="9">
    <location>
        <position position="203"/>
    </location>
    <ligand>
        <name>Zn(2+)</name>
        <dbReference type="ChEBI" id="CHEBI:29105"/>
        <label>1</label>
    </ligand>
</feature>
<dbReference type="Proteomes" id="UP000594468">
    <property type="component" value="Chromosome"/>
</dbReference>
<keyword evidence="9" id="KW-0963">Cytoplasm</keyword>
<evidence type="ECO:0000256" key="6">
    <source>
        <dbReference type="ARBA" id="ARBA00053423"/>
    </source>
</evidence>
<dbReference type="GO" id="GO:0051082">
    <property type="term" value="F:unfolded protein binding"/>
    <property type="evidence" value="ECO:0007669"/>
    <property type="project" value="UniProtKB-UniRule"/>
</dbReference>
<dbReference type="SUPFAM" id="SSF57938">
    <property type="entry name" value="DnaJ/Hsp40 cysteine-rich domain"/>
    <property type="match status" value="1"/>
</dbReference>
<evidence type="ECO:0000256" key="10">
    <source>
        <dbReference type="PROSITE-ProRule" id="PRU00546"/>
    </source>
</evidence>
<feature type="repeat" description="CXXCXGXG motif" evidence="9">
    <location>
        <begin position="203"/>
        <end position="210"/>
    </location>
</feature>
<feature type="zinc finger region" description="CR-type" evidence="10">
    <location>
        <begin position="133"/>
        <end position="215"/>
    </location>
</feature>
<dbReference type="Pfam" id="PF01556">
    <property type="entry name" value="DnaJ_C"/>
    <property type="match status" value="1"/>
</dbReference>
<evidence type="ECO:0000259" key="12">
    <source>
        <dbReference type="PROSITE" id="PS51188"/>
    </source>
</evidence>
<dbReference type="AlphaFoldDB" id="A0A7S8E7P0"/>
<dbReference type="FunFam" id="2.60.260.20:FF:000005">
    <property type="entry name" value="Chaperone protein dnaJ 1, mitochondrial"/>
    <property type="match status" value="1"/>
</dbReference>
<feature type="repeat" description="CXXCXGXG motif" evidence="9">
    <location>
        <begin position="146"/>
        <end position="153"/>
    </location>
</feature>
<dbReference type="InterPro" id="IPR012724">
    <property type="entry name" value="DnaJ"/>
</dbReference>
<dbReference type="CDD" id="cd10747">
    <property type="entry name" value="DnaJ_C"/>
    <property type="match status" value="1"/>
</dbReference>
<dbReference type="FunFam" id="1.10.287.110:FF:000034">
    <property type="entry name" value="Chaperone protein DnaJ"/>
    <property type="match status" value="1"/>
</dbReference>
<dbReference type="Gene3D" id="2.60.260.20">
    <property type="entry name" value="Urease metallochaperone UreE, N-terminal domain"/>
    <property type="match status" value="2"/>
</dbReference>
<evidence type="ECO:0000256" key="1">
    <source>
        <dbReference type="ARBA" id="ARBA00022723"/>
    </source>
</evidence>
<dbReference type="CDD" id="cd06257">
    <property type="entry name" value="DnaJ"/>
    <property type="match status" value="1"/>
</dbReference>
<keyword evidence="14" id="KW-1185">Reference proteome</keyword>
<feature type="binding site" evidence="9">
    <location>
        <position position="166"/>
    </location>
    <ligand>
        <name>Zn(2+)</name>
        <dbReference type="ChEBI" id="CHEBI:29105"/>
        <label>2</label>
    </ligand>
</feature>
<feature type="binding site" evidence="9">
    <location>
        <position position="192"/>
    </location>
    <ligand>
        <name>Zn(2+)</name>
        <dbReference type="ChEBI" id="CHEBI:29105"/>
        <label>2</label>
    </ligand>
</feature>
<comment type="cofactor">
    <cofactor evidence="9">
        <name>Zn(2+)</name>
        <dbReference type="ChEBI" id="CHEBI:29105"/>
    </cofactor>
    <text evidence="9">Binds 2 Zn(2+) ions per monomer.</text>
</comment>
<dbReference type="InterPro" id="IPR001623">
    <property type="entry name" value="DnaJ_domain"/>
</dbReference>
<dbReference type="GO" id="GO:0005524">
    <property type="term" value="F:ATP binding"/>
    <property type="evidence" value="ECO:0007669"/>
    <property type="project" value="InterPro"/>
</dbReference>
<dbReference type="CDD" id="cd10719">
    <property type="entry name" value="DnaJ_zf"/>
    <property type="match status" value="1"/>
</dbReference>
<dbReference type="PRINTS" id="PR00625">
    <property type="entry name" value="JDOMAIN"/>
</dbReference>
<feature type="binding site" evidence="9">
    <location>
        <position position="163"/>
    </location>
    <ligand>
        <name>Zn(2+)</name>
        <dbReference type="ChEBI" id="CHEBI:29105"/>
        <label>2</label>
    </ligand>
</feature>
<evidence type="ECO:0000313" key="13">
    <source>
        <dbReference type="EMBL" id="QPC81876.1"/>
    </source>
</evidence>
<keyword evidence="9" id="KW-0235">DNA replication</keyword>
<dbReference type="GO" id="GO:0008270">
    <property type="term" value="F:zinc ion binding"/>
    <property type="evidence" value="ECO:0007669"/>
    <property type="project" value="UniProtKB-UniRule"/>
</dbReference>
<dbReference type="GO" id="GO:0006260">
    <property type="term" value="P:DNA replication"/>
    <property type="evidence" value="ECO:0007669"/>
    <property type="project" value="UniProtKB-KW"/>
</dbReference>
<feature type="binding site" evidence="9">
    <location>
        <position position="189"/>
    </location>
    <ligand>
        <name>Zn(2+)</name>
        <dbReference type="ChEBI" id="CHEBI:29105"/>
        <label>2</label>
    </ligand>
</feature>
<comment type="similarity">
    <text evidence="7 9">Belongs to the DnaJ family.</text>
</comment>
<dbReference type="InterPro" id="IPR018253">
    <property type="entry name" value="DnaJ_domain_CS"/>
</dbReference>
<dbReference type="GO" id="GO:0009408">
    <property type="term" value="P:response to heat"/>
    <property type="evidence" value="ECO:0007669"/>
    <property type="project" value="InterPro"/>
</dbReference>
<dbReference type="Gene3D" id="1.10.287.110">
    <property type="entry name" value="DnaJ domain"/>
    <property type="match status" value="1"/>
</dbReference>
<evidence type="ECO:0000256" key="8">
    <source>
        <dbReference type="ARBA" id="ARBA00067609"/>
    </source>
</evidence>
<keyword evidence="5 9" id="KW-0143">Chaperone</keyword>
<feature type="binding site" evidence="9">
    <location>
        <position position="146"/>
    </location>
    <ligand>
        <name>Zn(2+)</name>
        <dbReference type="ChEBI" id="CHEBI:29105"/>
        <label>1</label>
    </ligand>
</feature>
<dbReference type="EMBL" id="CP062983">
    <property type="protein sequence ID" value="QPC81876.1"/>
    <property type="molecule type" value="Genomic_DNA"/>
</dbReference>
<dbReference type="PANTHER" id="PTHR43096">
    <property type="entry name" value="DNAJ HOMOLOG 1, MITOCHONDRIAL-RELATED"/>
    <property type="match status" value="1"/>
</dbReference>
<dbReference type="PROSITE" id="PS00636">
    <property type="entry name" value="DNAJ_1"/>
    <property type="match status" value="1"/>
</dbReference>
<dbReference type="FunFam" id="2.10.230.10:FF:000002">
    <property type="entry name" value="Molecular chaperone DnaJ"/>
    <property type="match status" value="1"/>
</dbReference>
<feature type="domain" description="J" evidence="11">
    <location>
        <begin position="4"/>
        <end position="68"/>
    </location>
</feature>
<comment type="function">
    <text evidence="6 9">Participates actively in the response to hyperosmotic and heat shock by preventing the aggregation of stress-denatured proteins and by disaggregating proteins, also in an autonomous, DnaK-independent fashion. Unfolded proteins bind initially to DnaJ; upon interaction with the DnaJ-bound protein, DnaK hydrolyzes its bound ATP, resulting in the formation of a stable complex. GrpE releases ADP from DnaK; ATP binding to DnaK triggers the release of the substrate protein, thus completing the reaction cycle. Several rounds of ATP-dependent interactions between DnaJ, DnaK and GrpE are required for fully efficient folding. Also involved, together with DnaK and GrpE, in the DNA replication of plasmids through activation of initiation proteins.</text>
</comment>
<feature type="repeat" description="CXXCXGXG motif" evidence="9">
    <location>
        <begin position="189"/>
        <end position="196"/>
    </location>
</feature>
<keyword evidence="2 9" id="KW-0677">Repeat</keyword>
<dbReference type="HAMAP" id="MF_01152">
    <property type="entry name" value="DnaJ"/>
    <property type="match status" value="1"/>
</dbReference>
<dbReference type="PROSITE" id="PS50076">
    <property type="entry name" value="DNAJ_2"/>
    <property type="match status" value="1"/>
</dbReference>
<evidence type="ECO:0000256" key="2">
    <source>
        <dbReference type="ARBA" id="ARBA00022737"/>
    </source>
</evidence>
<accession>A0A7S8E7P0</accession>
<keyword evidence="1 9" id="KW-0479">Metal-binding</keyword>
<dbReference type="GO" id="GO:0042026">
    <property type="term" value="P:protein refolding"/>
    <property type="evidence" value="ECO:0007669"/>
    <property type="project" value="TreeGrafter"/>
</dbReference>
<dbReference type="GO" id="GO:0005737">
    <property type="term" value="C:cytoplasm"/>
    <property type="evidence" value="ECO:0007669"/>
    <property type="project" value="UniProtKB-SubCell"/>
</dbReference>
<dbReference type="InterPro" id="IPR001305">
    <property type="entry name" value="HSP_DnaJ_Cys-rich_dom"/>
</dbReference>
<evidence type="ECO:0000259" key="11">
    <source>
        <dbReference type="PROSITE" id="PS50076"/>
    </source>
</evidence>
<dbReference type="NCBIfam" id="NF008035">
    <property type="entry name" value="PRK10767.1"/>
    <property type="match status" value="1"/>
</dbReference>
<dbReference type="InterPro" id="IPR002939">
    <property type="entry name" value="DnaJ_C"/>
</dbReference>
<dbReference type="Gene3D" id="2.10.230.10">
    <property type="entry name" value="Heat shock protein DnaJ, cysteine-rich domain"/>
    <property type="match status" value="1"/>
</dbReference>